<dbReference type="InterPro" id="IPR036412">
    <property type="entry name" value="HAD-like_sf"/>
</dbReference>
<organism evidence="3 4">
    <name type="scientific">Chaetoceros tenuissimus</name>
    <dbReference type="NCBI Taxonomy" id="426638"/>
    <lineage>
        <taxon>Eukaryota</taxon>
        <taxon>Sar</taxon>
        <taxon>Stramenopiles</taxon>
        <taxon>Ochrophyta</taxon>
        <taxon>Bacillariophyta</taxon>
        <taxon>Coscinodiscophyceae</taxon>
        <taxon>Chaetocerotophycidae</taxon>
        <taxon>Chaetocerotales</taxon>
        <taxon>Chaetocerotaceae</taxon>
        <taxon>Chaetoceros</taxon>
    </lineage>
</organism>
<keyword evidence="4" id="KW-1185">Reference proteome</keyword>
<evidence type="ECO:0000313" key="3">
    <source>
        <dbReference type="EMBL" id="GFH60615.1"/>
    </source>
</evidence>
<feature type="region of interest" description="Disordered" evidence="2">
    <location>
        <begin position="150"/>
        <end position="183"/>
    </location>
</feature>
<dbReference type="EMBL" id="BLLK01000069">
    <property type="protein sequence ID" value="GFH60615.1"/>
    <property type="molecule type" value="Genomic_DNA"/>
</dbReference>
<comment type="similarity">
    <text evidence="1">In the N-terminal section; belongs to the glycosyltransferase 20 family.</text>
</comment>
<feature type="compositionally biased region" description="Polar residues" evidence="2">
    <location>
        <begin position="41"/>
        <end position="60"/>
    </location>
</feature>
<dbReference type="InterPro" id="IPR023214">
    <property type="entry name" value="HAD_sf"/>
</dbReference>
<dbReference type="InterPro" id="IPR001830">
    <property type="entry name" value="Glyco_trans_20"/>
</dbReference>
<sequence>MRSDEIDSSYGRVVKLHFACVARLPIGSSLRVTSSQLWAPGMSTPSDPTDAKNVSQQANASALPDNSIPSDFFAYDEQAASAGILGSSSFGNADASIIHSYASSVEMVTCPDTYPLWRTKKPVIVSLRHHHGRYEHHHYRYMVVNPGAKPNDQLDDGFGKEEKGDDDEQSVKGFRSSNTNVSTTNEENFSTEVMCWEDPFQIDQAGKESQKDLAARSAASLTSVKRNVMSKSLANLPYRTIHIDTLSAAVQARLRHSDSSVGENSDDETQFTSDGIRIDTWNNANDYTFYPYTVREELNKQNKLKRKSIISRYTSFNSQDTDSTASINPKDALFKPEKDAEIKYPPRLNTKVSFSHLNISPEKERAPSEVVVGEKGSEINSGYESNASSLTMTPNPNVSSASLKSAFNRRKRQRIYFVCYHLPVIVTYSEMDSEYKIIWAESLLAATEGSQVLRDYEAHWIGTVSCSNRPIVTDEDKEAVRKLLEEMKCTPLFLDNEVSHAHYHGMCKQVLWPAFHNVDLLDLAMSGIGKDNASQAEFENFHATEWDQSKLGHWWQAYQTVNVAFGDMLAEILEPGDIAWVHDYHLSLLPKIVDDFEKKTYGRSMTKKVFLLHIPFPTSHIFRELECGEEILKGMLHADVVGFHSFDHARHFLAATKRILGLNHENMIGGLIGIEIGRKTVIVTMHNVSVEPFQLDAALSMPSVKDHTAKLRHDHSSRLIISGVDIAQSLSGISLKLMAFENLLKDYPIYQKKVVLIQKCLVPGNRILDEVNTLSEVRKLVQRIKKKFGPHVIDYEEINGSSLQVDKRVALWKVSDILMSTPIREGLNLLPQEYVYCRKKPSHPGVIITSEFAVVSSVLNGSLRVNPFDVKNTVTTLDKALTMTTQEKDTRRARDEAFVTSCTSSQWTRSVLQDLYDATAATSDGDDNESDDTSIMGSKFDRQQLITSTAQFLAHEREIAFSRLDIKSAVSAYRRTKNRVLILDLNGTIINKEPPGKYLKRDTLGSSGFDVHPEVKDALKRLSVDPNTTVFVVSGDSQENVVKAIGDVSGVGIAASNGACFAPPLKDGEDSRNWKYFDLGVNWEEVKKIVLPILSKYTARSNGSFIKLTHSSIGWSYYSCDPEWGSLQASHLVLELEHELQPFDVRFVMIKGIVEVVPKRLNKGLIVKNVLREVQDRSKKSNVDFILCMGDDIQDEKMFTSVFSFISEQESPEAAEPGPPIVDENGEKITGNISYHSETSFDEKSEQVADQLFAFTCTVGKKSSHAFTYVDDARDVATVLMRLAGLDRDSSITNDEIAGI</sequence>
<dbReference type="CDD" id="cd03788">
    <property type="entry name" value="GT20_TPS"/>
    <property type="match status" value="1"/>
</dbReference>
<gene>
    <name evidence="3" type="ORF">CTEN210_17091</name>
</gene>
<dbReference type="PANTHER" id="PTHR10788:SF109">
    <property type="entry name" value="CBM20 DOMAIN-CONTAINING PROTEIN"/>
    <property type="match status" value="1"/>
</dbReference>
<accession>A0AAD3DC34</accession>
<dbReference type="Gene3D" id="3.40.50.1000">
    <property type="entry name" value="HAD superfamily/HAD-like"/>
    <property type="match status" value="1"/>
</dbReference>
<dbReference type="GO" id="GO:0005992">
    <property type="term" value="P:trehalose biosynthetic process"/>
    <property type="evidence" value="ECO:0007669"/>
    <property type="project" value="InterPro"/>
</dbReference>
<proteinExistence type="inferred from homology"/>
<evidence type="ECO:0000256" key="1">
    <source>
        <dbReference type="ARBA" id="ARBA00005409"/>
    </source>
</evidence>
<dbReference type="InterPro" id="IPR003337">
    <property type="entry name" value="Trehalose_PPase"/>
</dbReference>
<dbReference type="Pfam" id="PF00982">
    <property type="entry name" value="Glyco_transf_20"/>
    <property type="match status" value="1"/>
</dbReference>
<reference evidence="3 4" key="1">
    <citation type="journal article" date="2021" name="Sci. Rep.">
        <title>The genome of the diatom Chaetoceros tenuissimus carries an ancient integrated fragment of an extant virus.</title>
        <authorList>
            <person name="Hongo Y."/>
            <person name="Kimura K."/>
            <person name="Takaki Y."/>
            <person name="Yoshida Y."/>
            <person name="Baba S."/>
            <person name="Kobayashi G."/>
            <person name="Nagasaki K."/>
            <person name="Hano T."/>
            <person name="Tomaru Y."/>
        </authorList>
    </citation>
    <scope>NUCLEOTIDE SEQUENCE [LARGE SCALE GENOMIC DNA]</scope>
    <source>
        <strain evidence="3 4">NIES-3715</strain>
    </source>
</reference>
<evidence type="ECO:0000256" key="2">
    <source>
        <dbReference type="SAM" id="MobiDB-lite"/>
    </source>
</evidence>
<name>A0AAD3DC34_9STRA</name>
<dbReference type="GO" id="GO:0004805">
    <property type="term" value="F:trehalose-phosphatase activity"/>
    <property type="evidence" value="ECO:0007669"/>
    <property type="project" value="TreeGrafter"/>
</dbReference>
<dbReference type="Gene3D" id="3.40.50.2000">
    <property type="entry name" value="Glycogen Phosphorylase B"/>
    <property type="match status" value="2"/>
</dbReference>
<comment type="caution">
    <text evidence="3">The sequence shown here is derived from an EMBL/GenBank/DDBJ whole genome shotgun (WGS) entry which is preliminary data.</text>
</comment>
<feature type="region of interest" description="Disordered" evidence="2">
    <location>
        <begin position="41"/>
        <end position="62"/>
    </location>
</feature>
<evidence type="ECO:0000313" key="4">
    <source>
        <dbReference type="Proteomes" id="UP001054902"/>
    </source>
</evidence>
<dbReference type="SUPFAM" id="SSF53756">
    <property type="entry name" value="UDP-Glycosyltransferase/glycogen phosphorylase"/>
    <property type="match status" value="1"/>
</dbReference>
<dbReference type="Proteomes" id="UP001054902">
    <property type="component" value="Unassembled WGS sequence"/>
</dbReference>
<dbReference type="NCBIfam" id="TIGR00685">
    <property type="entry name" value="T6PP"/>
    <property type="match status" value="1"/>
</dbReference>
<dbReference type="GO" id="GO:0005829">
    <property type="term" value="C:cytosol"/>
    <property type="evidence" value="ECO:0007669"/>
    <property type="project" value="TreeGrafter"/>
</dbReference>
<dbReference type="SUPFAM" id="SSF56784">
    <property type="entry name" value="HAD-like"/>
    <property type="match status" value="1"/>
</dbReference>
<dbReference type="PANTHER" id="PTHR10788">
    <property type="entry name" value="TREHALOSE-6-PHOSPHATE SYNTHASE"/>
    <property type="match status" value="1"/>
</dbReference>
<protein>
    <submittedName>
        <fullName evidence="3">Bifunctional trehalose-6-phosphate synthase</fullName>
    </submittedName>
</protein>
<dbReference type="Pfam" id="PF02358">
    <property type="entry name" value="Trehalose_PPase"/>
    <property type="match status" value="1"/>
</dbReference>